<gene>
    <name evidence="3" type="ORF">FHS57_005126</name>
</gene>
<proteinExistence type="predicted"/>
<feature type="coiled-coil region" evidence="1">
    <location>
        <begin position="85"/>
        <end position="140"/>
    </location>
</feature>
<comment type="caution">
    <text evidence="3">The sequence shown here is derived from an EMBL/GenBank/DDBJ whole genome shotgun (WGS) entry which is preliminary data.</text>
</comment>
<dbReference type="EMBL" id="JACIBY010000014">
    <property type="protein sequence ID" value="MBB3841105.1"/>
    <property type="molecule type" value="Genomic_DNA"/>
</dbReference>
<keyword evidence="2" id="KW-0812">Transmembrane</keyword>
<evidence type="ECO:0000313" key="3">
    <source>
        <dbReference type="EMBL" id="MBB3841105.1"/>
    </source>
</evidence>
<feature type="transmembrane region" description="Helical" evidence="2">
    <location>
        <begin position="7"/>
        <end position="24"/>
    </location>
</feature>
<feature type="transmembrane region" description="Helical" evidence="2">
    <location>
        <begin position="44"/>
        <end position="64"/>
    </location>
</feature>
<accession>A0A7W5ZQV4</accession>
<organism evidence="3 4">
    <name type="scientific">Runella defluvii</name>
    <dbReference type="NCBI Taxonomy" id="370973"/>
    <lineage>
        <taxon>Bacteria</taxon>
        <taxon>Pseudomonadati</taxon>
        <taxon>Bacteroidota</taxon>
        <taxon>Cytophagia</taxon>
        <taxon>Cytophagales</taxon>
        <taxon>Spirosomataceae</taxon>
        <taxon>Runella</taxon>
    </lineage>
</organism>
<evidence type="ECO:0000313" key="4">
    <source>
        <dbReference type="Proteomes" id="UP000541352"/>
    </source>
</evidence>
<evidence type="ECO:0000256" key="1">
    <source>
        <dbReference type="SAM" id="Coils"/>
    </source>
</evidence>
<protein>
    <submittedName>
        <fullName evidence="3">Septal ring factor EnvC (AmiA/AmiB activator)</fullName>
    </submittedName>
</protein>
<dbReference type="SUPFAM" id="SSF161270">
    <property type="entry name" value="PspA lactotransferrin-binding region"/>
    <property type="match status" value="1"/>
</dbReference>
<sequence>MNIKIHFIGVLLFVLAIVVFAGALDDLKYYEFEYFNLQELCLSASMLLIYWWLATIVMSVDRLFEKLNENDQLREKEIQKDIDFARKVHESLREYQSIIDRLKSEISRLEPPISRLEPPSEAYQSRIDDIEQQLLDIQNKK</sequence>
<keyword evidence="2" id="KW-0472">Membrane</keyword>
<dbReference type="Proteomes" id="UP000541352">
    <property type="component" value="Unassembled WGS sequence"/>
</dbReference>
<evidence type="ECO:0000256" key="2">
    <source>
        <dbReference type="SAM" id="Phobius"/>
    </source>
</evidence>
<keyword evidence="1" id="KW-0175">Coiled coil</keyword>
<keyword evidence="2" id="KW-1133">Transmembrane helix</keyword>
<dbReference type="AlphaFoldDB" id="A0A7W5ZQV4"/>
<reference evidence="3 4" key="1">
    <citation type="submission" date="2020-08" db="EMBL/GenBank/DDBJ databases">
        <title>Genomic Encyclopedia of Type Strains, Phase IV (KMG-IV): sequencing the most valuable type-strain genomes for metagenomic binning, comparative biology and taxonomic classification.</title>
        <authorList>
            <person name="Goeker M."/>
        </authorList>
    </citation>
    <scope>NUCLEOTIDE SEQUENCE [LARGE SCALE GENOMIC DNA]</scope>
    <source>
        <strain evidence="3 4">DSM 17976</strain>
    </source>
</reference>
<keyword evidence="4" id="KW-1185">Reference proteome</keyword>
<name>A0A7W5ZQV4_9BACT</name>
<dbReference type="RefSeq" id="WP_183978553.1">
    <property type="nucleotide sequence ID" value="NZ_JACIBY010000014.1"/>
</dbReference>